<comment type="caution">
    <text evidence="1">The sequence shown here is derived from an EMBL/GenBank/DDBJ whole genome shotgun (WGS) entry which is preliminary data.</text>
</comment>
<organism evidence="1 2">
    <name type="scientific">Linnemannia gamsii</name>
    <dbReference type="NCBI Taxonomy" id="64522"/>
    <lineage>
        <taxon>Eukaryota</taxon>
        <taxon>Fungi</taxon>
        <taxon>Fungi incertae sedis</taxon>
        <taxon>Mucoromycota</taxon>
        <taxon>Mortierellomycotina</taxon>
        <taxon>Mortierellomycetes</taxon>
        <taxon>Mortierellales</taxon>
        <taxon>Mortierellaceae</taxon>
        <taxon>Linnemannia</taxon>
    </lineage>
</organism>
<name>A0ABQ7JH52_9FUNG</name>
<sequence>MGVLDLLCVTTDPASSTFYGFAYAEDYSSSVVQSQYAVLVMSNSSPTAPTDLTWSVVSMIDGSHLNGYPASMTSVDTSCSYSAQGVFTMLGQYKTTPSPDSRKIPFGFRYYPSGTMDSKFRFNGV</sequence>
<keyword evidence="2" id="KW-1185">Reference proteome</keyword>
<accession>A0ABQ7JH52</accession>
<proteinExistence type="predicted"/>
<feature type="non-terminal residue" evidence="1">
    <location>
        <position position="125"/>
    </location>
</feature>
<protein>
    <submittedName>
        <fullName evidence="1">Uncharacterized protein</fullName>
    </submittedName>
</protein>
<dbReference type="Proteomes" id="UP001194696">
    <property type="component" value="Unassembled WGS sequence"/>
</dbReference>
<evidence type="ECO:0000313" key="1">
    <source>
        <dbReference type="EMBL" id="KAG0271605.1"/>
    </source>
</evidence>
<dbReference type="EMBL" id="JAAAIM010002720">
    <property type="protein sequence ID" value="KAG0271605.1"/>
    <property type="molecule type" value="Genomic_DNA"/>
</dbReference>
<evidence type="ECO:0000313" key="2">
    <source>
        <dbReference type="Proteomes" id="UP001194696"/>
    </source>
</evidence>
<gene>
    <name evidence="1" type="ORF">BGZ96_005748</name>
</gene>
<reference evidence="1 2" key="1">
    <citation type="journal article" date="2020" name="Fungal Divers.">
        <title>Resolving the Mortierellaceae phylogeny through synthesis of multi-gene phylogenetics and phylogenomics.</title>
        <authorList>
            <person name="Vandepol N."/>
            <person name="Liber J."/>
            <person name="Desiro A."/>
            <person name="Na H."/>
            <person name="Kennedy M."/>
            <person name="Barry K."/>
            <person name="Grigoriev I.V."/>
            <person name="Miller A.N."/>
            <person name="O'Donnell K."/>
            <person name="Stajich J.E."/>
            <person name="Bonito G."/>
        </authorList>
    </citation>
    <scope>NUCLEOTIDE SEQUENCE [LARGE SCALE GENOMIC DNA]</scope>
    <source>
        <strain evidence="1 2">AD045</strain>
    </source>
</reference>